<name>W7U2P0_9STRA</name>
<feature type="compositionally biased region" description="Basic and acidic residues" evidence="5">
    <location>
        <begin position="317"/>
        <end position="334"/>
    </location>
</feature>
<feature type="region of interest" description="Disordered" evidence="5">
    <location>
        <begin position="49"/>
        <end position="71"/>
    </location>
</feature>
<dbReference type="InterPro" id="IPR050687">
    <property type="entry name" value="Dynein_IC"/>
</dbReference>
<evidence type="ECO:0000256" key="3">
    <source>
        <dbReference type="ARBA" id="ARBA00022574"/>
    </source>
</evidence>
<accession>W7U2P0</accession>
<proteinExistence type="predicted"/>
<dbReference type="InterPro" id="IPR036322">
    <property type="entry name" value="WD40_repeat_dom_sf"/>
</dbReference>
<evidence type="ECO:0000256" key="2">
    <source>
        <dbReference type="ARBA" id="ARBA00022490"/>
    </source>
</evidence>
<dbReference type="AlphaFoldDB" id="W7U2P0"/>
<dbReference type="GO" id="GO:0010970">
    <property type="term" value="P:transport along microtubule"/>
    <property type="evidence" value="ECO:0007669"/>
    <property type="project" value="TreeGrafter"/>
</dbReference>
<dbReference type="PANTHER" id="PTHR12442:SF22">
    <property type="entry name" value="CYTOPLASMIC DYNEIN 1 INTERMEDIATE CHAIN-RELATED"/>
    <property type="match status" value="1"/>
</dbReference>
<dbReference type="GO" id="GO:0005868">
    <property type="term" value="C:cytoplasmic dynein complex"/>
    <property type="evidence" value="ECO:0007669"/>
    <property type="project" value="TreeGrafter"/>
</dbReference>
<feature type="compositionally biased region" description="Basic and acidic residues" evidence="5">
    <location>
        <begin position="341"/>
        <end position="354"/>
    </location>
</feature>
<feature type="region of interest" description="Disordered" evidence="5">
    <location>
        <begin position="341"/>
        <end position="360"/>
    </location>
</feature>
<dbReference type="SMART" id="SM00320">
    <property type="entry name" value="WD40"/>
    <property type="match status" value="4"/>
</dbReference>
<reference evidence="6 7" key="1">
    <citation type="journal article" date="2014" name="Mol. Plant">
        <title>Chromosome Scale Genome Assembly and Transcriptome Profiling of Nannochloropsis gaditana in Nitrogen Depletion.</title>
        <authorList>
            <person name="Corteggiani Carpinelli E."/>
            <person name="Telatin A."/>
            <person name="Vitulo N."/>
            <person name="Forcato C."/>
            <person name="D'Angelo M."/>
            <person name="Schiavon R."/>
            <person name="Vezzi A."/>
            <person name="Giacometti G.M."/>
            <person name="Morosinotto T."/>
            <person name="Valle G."/>
        </authorList>
    </citation>
    <scope>NUCLEOTIDE SEQUENCE [LARGE SCALE GENOMIC DNA]</scope>
    <source>
        <strain evidence="6 7">B-31</strain>
    </source>
</reference>
<gene>
    <name evidence="6" type="primary">DIC</name>
    <name evidence="6" type="ORF">Naga_100888g1</name>
</gene>
<feature type="region of interest" description="Disordered" evidence="5">
    <location>
        <begin position="248"/>
        <end position="282"/>
    </location>
</feature>
<dbReference type="EMBL" id="AZIL01000563">
    <property type="protein sequence ID" value="EWM26929.1"/>
    <property type="molecule type" value="Genomic_DNA"/>
</dbReference>
<keyword evidence="4" id="KW-0677">Repeat</keyword>
<dbReference type="OrthoDB" id="4189at2759"/>
<dbReference type="SUPFAM" id="SSF50978">
    <property type="entry name" value="WD40 repeat-like"/>
    <property type="match status" value="1"/>
</dbReference>
<dbReference type="PANTHER" id="PTHR12442">
    <property type="entry name" value="DYNEIN INTERMEDIATE CHAIN"/>
    <property type="match status" value="1"/>
</dbReference>
<evidence type="ECO:0000256" key="4">
    <source>
        <dbReference type="ARBA" id="ARBA00022737"/>
    </source>
</evidence>
<keyword evidence="3" id="KW-0853">WD repeat</keyword>
<comment type="subcellular location">
    <subcellularLocation>
        <location evidence="1">Cytoplasm</location>
    </subcellularLocation>
</comment>
<evidence type="ECO:0000313" key="7">
    <source>
        <dbReference type="Proteomes" id="UP000019335"/>
    </source>
</evidence>
<evidence type="ECO:0000256" key="5">
    <source>
        <dbReference type="SAM" id="MobiDB-lite"/>
    </source>
</evidence>
<dbReference type="GO" id="GO:0005737">
    <property type="term" value="C:cytoplasm"/>
    <property type="evidence" value="ECO:0007669"/>
    <property type="project" value="UniProtKB-SubCell"/>
</dbReference>
<feature type="region of interest" description="Disordered" evidence="5">
    <location>
        <begin position="317"/>
        <end position="336"/>
    </location>
</feature>
<dbReference type="Pfam" id="PF00400">
    <property type="entry name" value="WD40"/>
    <property type="match status" value="2"/>
</dbReference>
<protein>
    <submittedName>
        <fullName evidence="6">Dynein intermediate</fullName>
    </submittedName>
</protein>
<dbReference type="GO" id="GO:0045503">
    <property type="term" value="F:dynein light chain binding"/>
    <property type="evidence" value="ECO:0007669"/>
    <property type="project" value="TreeGrafter"/>
</dbReference>
<dbReference type="Proteomes" id="UP000019335">
    <property type="component" value="Chromosome 7"/>
</dbReference>
<dbReference type="GO" id="GO:0045504">
    <property type="term" value="F:dynein heavy chain binding"/>
    <property type="evidence" value="ECO:0007669"/>
    <property type="project" value="TreeGrafter"/>
</dbReference>
<keyword evidence="7" id="KW-1185">Reference proteome</keyword>
<evidence type="ECO:0000256" key="1">
    <source>
        <dbReference type="ARBA" id="ARBA00004496"/>
    </source>
</evidence>
<sequence length="360" mass="38286">MTGHTYPVHALATETAAGGNAHVLLSASADGRVCRWDLSRLSEPLDVASVSDVPGDGPVVGKREESQPQQPQDVSIMAVVLQKDENGRDEMLLGGKNGHIYCQPAPGAAPSPSLPSLPSFPAHRHVAARQWQAHGSLITALSLHPSTRTSSLSSSKFRRSSLSSLLLSSSLDCTIKLWHTHRPPKPLVSSFTHGANAYDYVNDVAWCPSHPCIFASVSSGGLLGLWNLNHSLEAPFLPLFPVTGSVADKPASPTPTRGPSAPAGSAQIGNRSLFPPTTPPSSPPVALTRLAWAGNGKRLAVGDTSGRIHVLGMAEEVRERERKAGKGPGHEGWNDWRAFGRRSDMKEKNLKDKNCSFPGA</sequence>
<dbReference type="InterPro" id="IPR001680">
    <property type="entry name" value="WD40_rpt"/>
</dbReference>
<evidence type="ECO:0000313" key="6">
    <source>
        <dbReference type="EMBL" id="EWM26929.1"/>
    </source>
</evidence>
<feature type="compositionally biased region" description="Low complexity" evidence="5">
    <location>
        <begin position="49"/>
        <end position="60"/>
    </location>
</feature>
<comment type="caution">
    <text evidence="6">The sequence shown here is derived from an EMBL/GenBank/DDBJ whole genome shotgun (WGS) entry which is preliminary data.</text>
</comment>
<organism evidence="6 7">
    <name type="scientific">Nannochloropsis gaditana</name>
    <dbReference type="NCBI Taxonomy" id="72520"/>
    <lineage>
        <taxon>Eukaryota</taxon>
        <taxon>Sar</taxon>
        <taxon>Stramenopiles</taxon>
        <taxon>Ochrophyta</taxon>
        <taxon>Eustigmatophyceae</taxon>
        <taxon>Eustigmatales</taxon>
        <taxon>Monodopsidaceae</taxon>
        <taxon>Nannochloropsis</taxon>
    </lineage>
</organism>
<dbReference type="InterPro" id="IPR015943">
    <property type="entry name" value="WD40/YVTN_repeat-like_dom_sf"/>
</dbReference>
<dbReference type="Gene3D" id="2.130.10.10">
    <property type="entry name" value="YVTN repeat-like/Quinoprotein amine dehydrogenase"/>
    <property type="match status" value="1"/>
</dbReference>
<keyword evidence="2" id="KW-0963">Cytoplasm</keyword>